<accession>A0A7N0UNY1</accession>
<dbReference type="EnsemblPlants" id="Kaladp0074s0064.1.v1.1">
    <property type="protein sequence ID" value="Kaladp0074s0064.1.v1.1"/>
    <property type="gene ID" value="Kaladp0074s0064.v1.1"/>
</dbReference>
<evidence type="ECO:0000313" key="3">
    <source>
        <dbReference type="Proteomes" id="UP000594263"/>
    </source>
</evidence>
<sequence>MDKLRSWRSRPSRGWRRTTKTTCAGQNSSCPRFIAIAIAFASPSPIWRGNRLILCASKIIGFSSSSMLLRTGLRFRADTFQLHRGRGLFLLAMIDPSPTRRKTSVIGLEEDHYEV</sequence>
<dbReference type="AlphaFoldDB" id="A0A7N0UNY1"/>
<feature type="region of interest" description="Disordered" evidence="1">
    <location>
        <begin position="1"/>
        <end position="23"/>
    </location>
</feature>
<name>A0A7N0UNY1_KALFE</name>
<dbReference type="Proteomes" id="UP000594263">
    <property type="component" value="Unplaced"/>
</dbReference>
<organism evidence="2 3">
    <name type="scientific">Kalanchoe fedtschenkoi</name>
    <name type="common">Lavender scallops</name>
    <name type="synonym">South American air plant</name>
    <dbReference type="NCBI Taxonomy" id="63787"/>
    <lineage>
        <taxon>Eukaryota</taxon>
        <taxon>Viridiplantae</taxon>
        <taxon>Streptophyta</taxon>
        <taxon>Embryophyta</taxon>
        <taxon>Tracheophyta</taxon>
        <taxon>Spermatophyta</taxon>
        <taxon>Magnoliopsida</taxon>
        <taxon>eudicotyledons</taxon>
        <taxon>Gunneridae</taxon>
        <taxon>Pentapetalae</taxon>
        <taxon>Saxifragales</taxon>
        <taxon>Crassulaceae</taxon>
        <taxon>Kalanchoe</taxon>
    </lineage>
</organism>
<proteinExistence type="predicted"/>
<evidence type="ECO:0000313" key="2">
    <source>
        <dbReference type="EnsemblPlants" id="Kaladp0074s0064.1.v1.1"/>
    </source>
</evidence>
<evidence type="ECO:0000256" key="1">
    <source>
        <dbReference type="SAM" id="MobiDB-lite"/>
    </source>
</evidence>
<dbReference type="Gramene" id="Kaladp0074s0064.1.v1.1">
    <property type="protein sequence ID" value="Kaladp0074s0064.1.v1.1"/>
    <property type="gene ID" value="Kaladp0074s0064.v1.1"/>
</dbReference>
<protein>
    <submittedName>
        <fullName evidence="2">Uncharacterized protein</fullName>
    </submittedName>
</protein>
<keyword evidence="3" id="KW-1185">Reference proteome</keyword>
<feature type="compositionally biased region" description="Basic residues" evidence="1">
    <location>
        <begin position="1"/>
        <end position="19"/>
    </location>
</feature>
<reference evidence="2" key="1">
    <citation type="submission" date="2021-01" db="UniProtKB">
        <authorList>
            <consortium name="EnsemblPlants"/>
        </authorList>
    </citation>
    <scope>IDENTIFICATION</scope>
</reference>